<proteinExistence type="predicted"/>
<evidence type="ECO:0000313" key="3">
    <source>
        <dbReference type="EMBL" id="TNC71988.1"/>
    </source>
</evidence>
<feature type="region of interest" description="Disordered" evidence="1">
    <location>
        <begin position="85"/>
        <end position="184"/>
    </location>
</feature>
<feature type="chain" id="PRO_5023046887" evidence="2">
    <location>
        <begin position="23"/>
        <end position="249"/>
    </location>
</feature>
<comment type="caution">
    <text evidence="3">The sequence shown here is derived from an EMBL/GenBank/DDBJ whole genome shotgun (WGS) entry which is preliminary data.</text>
</comment>
<protein>
    <submittedName>
        <fullName evidence="3">Uncharacterized protein</fullName>
    </submittedName>
</protein>
<dbReference type="OrthoDB" id="10018679at2"/>
<sequence length="249" mass="24132">MKLAYVTASTAALLLSSTAVFAQQDPAQELSNVYIDVGGTAVQVPVAQAAEACAMDEATIQQIAQTRLSESGLDPAVVYGLGNETGAVPTDTADTGAPPLDEVGTTGDTADAGGTMGAAPDAATGSDMASVDAAGTDGAETTGTGTDMATADATGTIDSTTGAAGTTGSTDITADASGTTDAADDDLASGVENIESTAAETATAGAMDDAMLQLSVCQLDQARATELGIDMSGAGTMGTTEPTDATATP</sequence>
<keyword evidence="4" id="KW-1185">Reference proteome</keyword>
<name>A0A5C4NF46_9RHOB</name>
<dbReference type="EMBL" id="VDFV01000010">
    <property type="protein sequence ID" value="TNC71988.1"/>
    <property type="molecule type" value="Genomic_DNA"/>
</dbReference>
<dbReference type="RefSeq" id="WP_139081418.1">
    <property type="nucleotide sequence ID" value="NZ_VDFV01000010.1"/>
</dbReference>
<dbReference type="AlphaFoldDB" id="A0A5C4NF46"/>
<feature type="signal peptide" evidence="2">
    <location>
        <begin position="1"/>
        <end position="22"/>
    </location>
</feature>
<reference evidence="3 4" key="1">
    <citation type="submission" date="2019-06" db="EMBL/GenBank/DDBJ databases">
        <authorList>
            <person name="Jiang L."/>
        </authorList>
    </citation>
    <scope>NUCLEOTIDE SEQUENCE [LARGE SCALE GENOMIC DNA]</scope>
    <source>
        <strain evidence="3 4">YIM 48858</strain>
    </source>
</reference>
<dbReference type="Proteomes" id="UP000305709">
    <property type="component" value="Unassembled WGS sequence"/>
</dbReference>
<evidence type="ECO:0000256" key="2">
    <source>
        <dbReference type="SAM" id="SignalP"/>
    </source>
</evidence>
<organism evidence="3 4">
    <name type="scientific">Rubellimicrobium roseum</name>
    <dbReference type="NCBI Taxonomy" id="687525"/>
    <lineage>
        <taxon>Bacteria</taxon>
        <taxon>Pseudomonadati</taxon>
        <taxon>Pseudomonadota</taxon>
        <taxon>Alphaproteobacteria</taxon>
        <taxon>Rhodobacterales</taxon>
        <taxon>Roseobacteraceae</taxon>
        <taxon>Rubellimicrobium</taxon>
    </lineage>
</organism>
<keyword evidence="2" id="KW-0732">Signal</keyword>
<evidence type="ECO:0000313" key="4">
    <source>
        <dbReference type="Proteomes" id="UP000305709"/>
    </source>
</evidence>
<accession>A0A5C4NF46</accession>
<evidence type="ECO:0000256" key="1">
    <source>
        <dbReference type="SAM" id="MobiDB-lite"/>
    </source>
</evidence>
<gene>
    <name evidence="3" type="ORF">FHG71_09640</name>
</gene>
<feature type="compositionally biased region" description="Low complexity" evidence="1">
    <location>
        <begin position="104"/>
        <end position="125"/>
    </location>
</feature>
<feature type="compositionally biased region" description="Low complexity" evidence="1">
    <location>
        <begin position="132"/>
        <end position="181"/>
    </location>
</feature>